<reference evidence="1 2" key="1">
    <citation type="submission" date="2020-02" db="EMBL/GenBank/DDBJ databases">
        <title>Characterization of phylogenetic diversity of novel bifidobacterial species isolated in Czech ZOOs.</title>
        <authorList>
            <person name="Lugli G.A."/>
            <person name="Vera N.B."/>
            <person name="Ventura M."/>
        </authorList>
    </citation>
    <scope>NUCLEOTIDE SEQUENCE [LARGE SCALE GENOMIC DNA]</scope>
    <source>
        <strain evidence="1 2">DSM 109958</strain>
    </source>
</reference>
<name>A0A7Y0F0Y8_9BIFI</name>
<proteinExistence type="predicted"/>
<comment type="caution">
    <text evidence="1">The sequence shown here is derived from an EMBL/GenBank/DDBJ whole genome shotgun (WGS) entry which is preliminary data.</text>
</comment>
<organism evidence="1 2">
    <name type="scientific">Bifidobacterium moraviense</name>
    <dbReference type="NCBI Taxonomy" id="2675323"/>
    <lineage>
        <taxon>Bacteria</taxon>
        <taxon>Bacillati</taxon>
        <taxon>Actinomycetota</taxon>
        <taxon>Actinomycetes</taxon>
        <taxon>Bifidobacteriales</taxon>
        <taxon>Bifidobacteriaceae</taxon>
        <taxon>Bifidobacterium</taxon>
    </lineage>
</organism>
<dbReference type="EMBL" id="JAAIIH010000001">
    <property type="protein sequence ID" value="NMN00005.1"/>
    <property type="molecule type" value="Genomic_DNA"/>
</dbReference>
<accession>A0A7Y0F0Y8</accession>
<keyword evidence="2" id="KW-1185">Reference proteome</keyword>
<evidence type="ECO:0000313" key="2">
    <source>
        <dbReference type="Proteomes" id="UP000588277"/>
    </source>
</evidence>
<gene>
    <name evidence="1" type="ORF">G1C96_0582</name>
</gene>
<dbReference type="Proteomes" id="UP000588277">
    <property type="component" value="Unassembled WGS sequence"/>
</dbReference>
<sequence length="46" mass="5037">MFSVTAGDGAEAQWGMKGNMMGLSVVVMVDVSWMVKEWYVVSLVIP</sequence>
<dbReference type="AlphaFoldDB" id="A0A7Y0F0Y8"/>
<protein>
    <submittedName>
        <fullName evidence="1">Uncharacterized protein</fullName>
    </submittedName>
</protein>
<evidence type="ECO:0000313" key="1">
    <source>
        <dbReference type="EMBL" id="NMN00005.1"/>
    </source>
</evidence>